<comment type="similarity">
    <text evidence="2">Belongs to the nitroreductase family.</text>
</comment>
<proteinExistence type="inferred from homology"/>
<dbReference type="GO" id="GO:0016491">
    <property type="term" value="F:oxidoreductase activity"/>
    <property type="evidence" value="ECO:0007669"/>
    <property type="project" value="UniProtKB-KW"/>
</dbReference>
<reference evidence="11" key="1">
    <citation type="submission" date="2020-08" db="EMBL/GenBank/DDBJ databases">
        <title>Genetic structure, function and evolution of capsule biosynthesis loci in Vibrio parahaemolyticus.</title>
        <authorList>
            <person name="Li L."/>
            <person name="Bian S."/>
        </authorList>
    </citation>
    <scope>NUCLEOTIDE SEQUENCE</scope>
    <source>
        <strain evidence="13">VP10</strain>
        <strain evidence="7">VP11</strain>
        <strain evidence="10">VP14</strain>
        <strain evidence="12">VP3</strain>
        <strain evidence="11">VP4</strain>
        <strain evidence="8">VP406</strain>
        <strain evidence="9">VP9</strain>
    </source>
</reference>
<evidence type="ECO:0000313" key="13">
    <source>
        <dbReference type="EMBL" id="QOS27573.1"/>
    </source>
</evidence>
<dbReference type="SUPFAM" id="SSF55469">
    <property type="entry name" value="FMN-dependent nitroreductase-like"/>
    <property type="match status" value="1"/>
</dbReference>
<dbReference type="Gene3D" id="3.40.109.10">
    <property type="entry name" value="NADH Oxidase"/>
    <property type="match status" value="1"/>
</dbReference>
<keyword evidence="5" id="KW-0560">Oxidoreductase</keyword>
<evidence type="ECO:0000313" key="8">
    <source>
        <dbReference type="EMBL" id="QOS16597.1"/>
    </source>
</evidence>
<dbReference type="EMBL" id="MT898207">
    <property type="protein sequence ID" value="QOS22168.1"/>
    <property type="molecule type" value="Genomic_DNA"/>
</dbReference>
<gene>
    <name evidence="13" type="ORF">VP10_00009</name>
    <name evidence="7" type="ORF">VP11_00009</name>
    <name evidence="10" type="ORF">VP14_00009</name>
    <name evidence="12" type="ORF">VP3_00009</name>
    <name evidence="8" type="ORF">VP406_00009</name>
    <name evidence="11" type="ORF">VP4_00009</name>
    <name evidence="9" type="ORF">VP9_00009</name>
</gene>
<dbReference type="EMBL" id="MT898215">
    <property type="protein sequence ID" value="QOS22459.1"/>
    <property type="molecule type" value="Genomic_DNA"/>
</dbReference>
<evidence type="ECO:0000259" key="6">
    <source>
        <dbReference type="Pfam" id="PF00881"/>
    </source>
</evidence>
<accession>A0A7M1W666</accession>
<organism evidence="11">
    <name type="scientific">Vibrio parahaemolyticus</name>
    <dbReference type="NCBI Taxonomy" id="670"/>
    <lineage>
        <taxon>Bacteria</taxon>
        <taxon>Pseudomonadati</taxon>
        <taxon>Pseudomonadota</taxon>
        <taxon>Gammaproteobacteria</taxon>
        <taxon>Vibrionales</taxon>
        <taxon>Vibrionaceae</taxon>
        <taxon>Vibrio</taxon>
    </lineage>
</organism>
<dbReference type="PANTHER" id="PTHR43673:SF2">
    <property type="entry name" value="NITROREDUCTASE"/>
    <property type="match status" value="1"/>
</dbReference>
<dbReference type="Pfam" id="PF00881">
    <property type="entry name" value="Nitroreductase"/>
    <property type="match status" value="1"/>
</dbReference>
<dbReference type="EMBL" id="MT898056">
    <property type="protein sequence ID" value="QOS16597.1"/>
    <property type="molecule type" value="Genomic_DNA"/>
</dbReference>
<evidence type="ECO:0000256" key="4">
    <source>
        <dbReference type="ARBA" id="ARBA00022643"/>
    </source>
</evidence>
<evidence type="ECO:0000313" key="9">
    <source>
        <dbReference type="EMBL" id="QOS18122.1"/>
    </source>
</evidence>
<evidence type="ECO:0000313" key="11">
    <source>
        <dbReference type="EMBL" id="QOS22459.1"/>
    </source>
</evidence>
<evidence type="ECO:0000313" key="10">
    <source>
        <dbReference type="EMBL" id="QOS22168.1"/>
    </source>
</evidence>
<dbReference type="PANTHER" id="PTHR43673">
    <property type="entry name" value="NAD(P)H NITROREDUCTASE YDGI-RELATED"/>
    <property type="match status" value="1"/>
</dbReference>
<dbReference type="AlphaFoldDB" id="A0A7M1W666"/>
<dbReference type="EMBL" id="MT898035">
    <property type="protein sequence ID" value="QOS15852.1"/>
    <property type="molecule type" value="Genomic_DNA"/>
</dbReference>
<comment type="cofactor">
    <cofactor evidence="1">
        <name>FMN</name>
        <dbReference type="ChEBI" id="CHEBI:58210"/>
    </cofactor>
</comment>
<evidence type="ECO:0000313" key="12">
    <source>
        <dbReference type="EMBL" id="QOS26381.1"/>
    </source>
</evidence>
<evidence type="ECO:0000256" key="3">
    <source>
        <dbReference type="ARBA" id="ARBA00022630"/>
    </source>
</evidence>
<dbReference type="RefSeq" id="WP_069515694.1">
    <property type="nucleotide sequence ID" value="NZ_JACENT010000006.1"/>
</dbReference>
<evidence type="ECO:0000313" key="7">
    <source>
        <dbReference type="EMBL" id="QOS15852.1"/>
    </source>
</evidence>
<dbReference type="EMBL" id="MT898321">
    <property type="protein sequence ID" value="QOS26381.1"/>
    <property type="molecule type" value="Genomic_DNA"/>
</dbReference>
<keyword evidence="4" id="KW-0288">FMN</keyword>
<dbReference type="InterPro" id="IPR000415">
    <property type="entry name" value="Nitroreductase-like"/>
</dbReference>
<dbReference type="EMBL" id="MT898097">
    <property type="protein sequence ID" value="QOS18122.1"/>
    <property type="molecule type" value="Genomic_DNA"/>
</dbReference>
<evidence type="ECO:0000256" key="2">
    <source>
        <dbReference type="ARBA" id="ARBA00007118"/>
    </source>
</evidence>
<evidence type="ECO:0000256" key="1">
    <source>
        <dbReference type="ARBA" id="ARBA00001917"/>
    </source>
</evidence>
<protein>
    <recommendedName>
        <fullName evidence="6">Nitroreductase domain-containing protein</fullName>
    </recommendedName>
</protein>
<name>A0A7M1W666_VIBPH</name>
<dbReference type="InterPro" id="IPR029479">
    <property type="entry name" value="Nitroreductase"/>
</dbReference>
<dbReference type="EMBL" id="MT898352">
    <property type="protein sequence ID" value="QOS27573.1"/>
    <property type="molecule type" value="Genomic_DNA"/>
</dbReference>
<keyword evidence="3" id="KW-0285">Flavoprotein</keyword>
<sequence length="346" mass="39977">MKIKNYLKKNIILLFDGKLYLKFLNLRVLKQLILAFLYDFKVFYKNSSIFFSELDNKRPISAKNKGEVEAKLLFNVHKIEKGLSNKNIKYAFGENVIREICKLLTSEVKNSLSKEIVLYSVATLHEYDRIHKDSKQFHAFQKDAKFNELLLNYDGSLRVGVMESVRVEREKDYFSVVNSRVSCREFTTEKVSEEKVKGAIELALKTPSVCNRQLWKVRYFEGEDCKEVLSLQNGNATFSEYINEVLLISVDIRGLLSPFERNQGYVDGGLFGMSVMNALHYYDIASCALNWASSIEQNVLVHRKKIVPENESVIMAIAIGNYPDKFNYPVSIRKPVEEVFIRNLTK</sequence>
<evidence type="ECO:0000256" key="5">
    <source>
        <dbReference type="ARBA" id="ARBA00023002"/>
    </source>
</evidence>
<feature type="domain" description="Nitroreductase" evidence="6">
    <location>
        <begin position="179"/>
        <end position="220"/>
    </location>
</feature>